<protein>
    <submittedName>
        <fullName evidence="2">Secreted protein</fullName>
    </submittedName>
</protein>
<dbReference type="WBParaSite" id="JU765_v2.g14380.t1">
    <property type="protein sequence ID" value="JU765_v2.g14380.t1"/>
    <property type="gene ID" value="JU765_v2.g14380"/>
</dbReference>
<evidence type="ECO:0000313" key="1">
    <source>
        <dbReference type="Proteomes" id="UP000887576"/>
    </source>
</evidence>
<accession>A0AC34QAA7</accession>
<organism evidence="1 2">
    <name type="scientific">Panagrolaimus sp. JU765</name>
    <dbReference type="NCBI Taxonomy" id="591449"/>
    <lineage>
        <taxon>Eukaryota</taxon>
        <taxon>Metazoa</taxon>
        <taxon>Ecdysozoa</taxon>
        <taxon>Nematoda</taxon>
        <taxon>Chromadorea</taxon>
        <taxon>Rhabditida</taxon>
        <taxon>Tylenchina</taxon>
        <taxon>Panagrolaimomorpha</taxon>
        <taxon>Panagrolaimoidea</taxon>
        <taxon>Panagrolaimidae</taxon>
        <taxon>Panagrolaimus</taxon>
    </lineage>
</organism>
<evidence type="ECO:0000313" key="2">
    <source>
        <dbReference type="WBParaSite" id="JU765_v2.g14380.t1"/>
    </source>
</evidence>
<dbReference type="Proteomes" id="UP000887576">
    <property type="component" value="Unplaced"/>
</dbReference>
<reference evidence="2" key="1">
    <citation type="submission" date="2022-11" db="UniProtKB">
        <authorList>
            <consortium name="WormBaseParasite"/>
        </authorList>
    </citation>
    <scope>IDENTIFICATION</scope>
</reference>
<name>A0AC34QAA7_9BILA</name>
<sequence>MTCCLVFSAIFVVLIGISAAEINGIDGIHPMVRYRFQRELSPFTGLYLRQTAKRIRTEQFAGSSRNCFFSPIQCRLPVAEITPQTIENPLAERLRKRISTFQLKN</sequence>
<proteinExistence type="predicted"/>